<accession>A0A919UCI8</accession>
<keyword evidence="2 3" id="KW-0143">Chaperone</keyword>
<protein>
    <recommendedName>
        <fullName evidence="3">10 kDa chaperonin</fullName>
    </recommendedName>
</protein>
<gene>
    <name evidence="4" type="ORF">Dsi01nite_085400</name>
</gene>
<comment type="function">
    <text evidence="3">Together with the chaperonin GroEL, plays an essential role in assisting protein folding. The GroEL-GroES system forms a nano-cage that allows encapsulation of the non-native substrate proteins and provides a physical environment optimized to promote and accelerate protein folding. GroES binds to the apical surface of the GroEL ring, thereby capping the opening of the GroEL channel.</text>
</comment>
<reference evidence="4" key="1">
    <citation type="submission" date="2021-01" db="EMBL/GenBank/DDBJ databases">
        <title>Whole genome shotgun sequence of Dactylosporangium siamense NBRC 106093.</title>
        <authorList>
            <person name="Komaki H."/>
            <person name="Tamura T."/>
        </authorList>
    </citation>
    <scope>NUCLEOTIDE SEQUENCE</scope>
    <source>
        <strain evidence="4">NBRC 106093</strain>
    </source>
</reference>
<dbReference type="AlphaFoldDB" id="A0A919UCI8"/>
<comment type="subunit">
    <text evidence="3">Heptamer of 7 subunits arranged in a ring.</text>
</comment>
<organism evidence="4 5">
    <name type="scientific">Dactylosporangium siamense</name>
    <dbReference type="NCBI Taxonomy" id="685454"/>
    <lineage>
        <taxon>Bacteria</taxon>
        <taxon>Bacillati</taxon>
        <taxon>Actinomycetota</taxon>
        <taxon>Actinomycetes</taxon>
        <taxon>Micromonosporales</taxon>
        <taxon>Micromonosporaceae</taxon>
        <taxon>Dactylosporangium</taxon>
    </lineage>
</organism>
<name>A0A919UCI8_9ACTN</name>
<keyword evidence="5" id="KW-1185">Reference proteome</keyword>
<dbReference type="InterPro" id="IPR020818">
    <property type="entry name" value="Chaperonin_GroES"/>
</dbReference>
<comment type="similarity">
    <text evidence="1 3">Belongs to the GroES chaperonin family.</text>
</comment>
<dbReference type="InterPro" id="IPR037124">
    <property type="entry name" value="Chaperonin_GroES_sf"/>
</dbReference>
<dbReference type="Pfam" id="PF00166">
    <property type="entry name" value="Cpn10"/>
    <property type="match status" value="1"/>
</dbReference>
<dbReference type="GO" id="GO:0044183">
    <property type="term" value="F:protein folding chaperone"/>
    <property type="evidence" value="ECO:0007669"/>
    <property type="project" value="InterPro"/>
</dbReference>
<dbReference type="SUPFAM" id="SSF50129">
    <property type="entry name" value="GroES-like"/>
    <property type="match status" value="1"/>
</dbReference>
<evidence type="ECO:0000313" key="5">
    <source>
        <dbReference type="Proteomes" id="UP000660611"/>
    </source>
</evidence>
<proteinExistence type="inferred from homology"/>
<dbReference type="InterPro" id="IPR011032">
    <property type="entry name" value="GroES-like_sf"/>
</dbReference>
<dbReference type="Proteomes" id="UP000660611">
    <property type="component" value="Unassembled WGS sequence"/>
</dbReference>
<dbReference type="EMBL" id="BONQ01000130">
    <property type="protein sequence ID" value="GIG50499.1"/>
    <property type="molecule type" value="Genomic_DNA"/>
</dbReference>
<dbReference type="Gene3D" id="2.30.33.40">
    <property type="entry name" value="GroES chaperonin"/>
    <property type="match status" value="1"/>
</dbReference>
<sequence length="126" mass="13518">MTAQPAAGYPAATTPPVVSDVDGGLPIRLLHDRVLVRLEGAEGERRHASGIVIPATASVGRRLSWATAVGVGPNVRSIVSGDRVLFDPEDRSEVELQGRDYVLLRERDVHAVAARRVEPDSTGLYL</sequence>
<dbReference type="PRINTS" id="PR00297">
    <property type="entry name" value="CHAPERONIN10"/>
</dbReference>
<evidence type="ECO:0000313" key="4">
    <source>
        <dbReference type="EMBL" id="GIG50499.1"/>
    </source>
</evidence>
<comment type="caution">
    <text evidence="4">The sequence shown here is derived from an EMBL/GenBank/DDBJ whole genome shotgun (WGS) entry which is preliminary data.</text>
</comment>
<evidence type="ECO:0000256" key="1">
    <source>
        <dbReference type="ARBA" id="ARBA00006975"/>
    </source>
</evidence>
<evidence type="ECO:0000256" key="3">
    <source>
        <dbReference type="RuleBase" id="RU000535"/>
    </source>
</evidence>
<dbReference type="SMART" id="SM00883">
    <property type="entry name" value="Cpn10"/>
    <property type="match status" value="1"/>
</dbReference>
<dbReference type="CDD" id="cd00320">
    <property type="entry name" value="cpn10"/>
    <property type="match status" value="1"/>
</dbReference>
<dbReference type="GO" id="GO:0005524">
    <property type="term" value="F:ATP binding"/>
    <property type="evidence" value="ECO:0007669"/>
    <property type="project" value="InterPro"/>
</dbReference>
<evidence type="ECO:0000256" key="2">
    <source>
        <dbReference type="ARBA" id="ARBA00023186"/>
    </source>
</evidence>